<evidence type="ECO:0000256" key="8">
    <source>
        <dbReference type="ARBA" id="ARBA00022786"/>
    </source>
</evidence>
<dbReference type="InterPro" id="IPR044066">
    <property type="entry name" value="TRIAD_supradom"/>
</dbReference>
<organism evidence="14 15">
    <name type="scientific">Helianthus annuus</name>
    <name type="common">Common sunflower</name>
    <dbReference type="NCBI Taxonomy" id="4232"/>
    <lineage>
        <taxon>Eukaryota</taxon>
        <taxon>Viridiplantae</taxon>
        <taxon>Streptophyta</taxon>
        <taxon>Embryophyta</taxon>
        <taxon>Tracheophyta</taxon>
        <taxon>Spermatophyta</taxon>
        <taxon>Magnoliopsida</taxon>
        <taxon>eudicotyledons</taxon>
        <taxon>Gunneridae</taxon>
        <taxon>Pentapetalae</taxon>
        <taxon>asterids</taxon>
        <taxon>campanulids</taxon>
        <taxon>Asterales</taxon>
        <taxon>Asteraceae</taxon>
        <taxon>Asteroideae</taxon>
        <taxon>Heliantheae alliance</taxon>
        <taxon>Heliantheae</taxon>
        <taxon>Helianthus</taxon>
    </lineage>
</organism>
<dbReference type="Proteomes" id="UP000215914">
    <property type="component" value="Chromosome 14"/>
</dbReference>
<dbReference type="EMBL" id="MNCJ02000329">
    <property type="protein sequence ID" value="KAF5767130.1"/>
    <property type="molecule type" value="Genomic_DNA"/>
</dbReference>
<dbReference type="FunFam" id="3.30.40.10:FF:000230">
    <property type="entry name" value="RBR-type E3 ubiquitin transferase"/>
    <property type="match status" value="1"/>
</dbReference>
<dbReference type="GO" id="GO:0000151">
    <property type="term" value="C:ubiquitin ligase complex"/>
    <property type="evidence" value="ECO:0000318"/>
    <property type="project" value="GO_Central"/>
</dbReference>
<evidence type="ECO:0000256" key="11">
    <source>
        <dbReference type="SAM" id="Phobius"/>
    </source>
</evidence>
<gene>
    <name evidence="14" type="ORF">HannXRQ_Chr14g0427551</name>
    <name evidence="13" type="ORF">HanXRQr2_Chr14g0620771</name>
</gene>
<name>A0A251SD64_HELAN</name>
<dbReference type="CDD" id="cd22584">
    <property type="entry name" value="Rcat_RBR_unk"/>
    <property type="match status" value="1"/>
</dbReference>
<keyword evidence="6" id="KW-0677">Repeat</keyword>
<evidence type="ECO:0000256" key="4">
    <source>
        <dbReference type="ARBA" id="ARBA00022679"/>
    </source>
</evidence>
<dbReference type="InterPro" id="IPR013083">
    <property type="entry name" value="Znf_RING/FYVE/PHD"/>
</dbReference>
<feature type="compositionally biased region" description="Polar residues" evidence="10">
    <location>
        <begin position="1"/>
        <end position="13"/>
    </location>
</feature>
<dbReference type="AlphaFoldDB" id="A0A251SD64"/>
<protein>
    <recommendedName>
        <fullName evidence="3">RBR-type E3 ubiquitin transferase</fullName>
        <ecNumber evidence="3">2.3.2.31</ecNumber>
    </recommendedName>
</protein>
<dbReference type="OrthoDB" id="10009520at2759"/>
<proteinExistence type="predicted"/>
<keyword evidence="8" id="KW-0833">Ubl conjugation pathway</keyword>
<feature type="region of interest" description="Disordered" evidence="10">
    <location>
        <begin position="1"/>
        <end position="26"/>
    </location>
</feature>
<evidence type="ECO:0000256" key="1">
    <source>
        <dbReference type="ARBA" id="ARBA00001798"/>
    </source>
</evidence>
<reference evidence="13" key="3">
    <citation type="submission" date="2020-06" db="EMBL/GenBank/DDBJ databases">
        <title>Helianthus annuus Genome sequencing and assembly Release 2.</title>
        <authorList>
            <person name="Gouzy J."/>
            <person name="Langlade N."/>
            <person name="Munos S."/>
        </authorList>
    </citation>
    <scope>NUCLEOTIDE SEQUENCE</scope>
    <source>
        <tissue evidence="13">Leaves</tissue>
    </source>
</reference>
<keyword evidence="15" id="KW-1185">Reference proteome</keyword>
<sequence length="265" mass="30585">MGSPTQKPQQNPQQDDHGEEVKQEEEEEETFTCEICIEPVTLRHKFKINNKCPDHPFCTDCMIKYIQVKLEDNKSDIRCPATSCSHSLDPFSCRPTITHQLFDKWGDVLCESAVLGVERVYCPNRECSELILNECGTRKLKRCVCPDCKKPFCFRCRVPWHAGSTCREMRDENDVAFDVICEKNKWQRCPSCRCRVEHVGGCNLIMCKCGTQFCYKCGKRWCRHGLNRRLEVYGCVFMVLAFVIIIIVGTKEGAFHRQHHAAPPL</sequence>
<dbReference type="EMBL" id="CM007903">
    <property type="protein sequence ID" value="OTF96799.1"/>
    <property type="molecule type" value="Genomic_DNA"/>
</dbReference>
<reference evidence="14" key="2">
    <citation type="submission" date="2017-02" db="EMBL/GenBank/DDBJ databases">
        <title>Sunflower complete genome.</title>
        <authorList>
            <person name="Langlade N."/>
            <person name="Munos S."/>
        </authorList>
    </citation>
    <scope>NUCLEOTIDE SEQUENCE [LARGE SCALE GENOMIC DNA]</scope>
    <source>
        <tissue evidence="14">Leaves</tissue>
    </source>
</reference>
<dbReference type="Gene3D" id="1.20.120.1750">
    <property type="match status" value="1"/>
</dbReference>
<dbReference type="Gramene" id="mRNA:HanXRQr2_Chr14g0620771">
    <property type="protein sequence ID" value="mRNA:HanXRQr2_Chr14g0620771"/>
    <property type="gene ID" value="HanXRQr2_Chr14g0620771"/>
</dbReference>
<dbReference type="Pfam" id="PF01485">
    <property type="entry name" value="IBR"/>
    <property type="match status" value="1"/>
</dbReference>
<keyword evidence="7" id="KW-0863">Zinc-finger</keyword>
<dbReference type="InterPro" id="IPR031127">
    <property type="entry name" value="E3_UB_ligase_RBR"/>
</dbReference>
<keyword evidence="14" id="KW-0436">Ligase</keyword>
<comment type="cofactor">
    <cofactor evidence="2">
        <name>Zn(2+)</name>
        <dbReference type="ChEBI" id="CHEBI:29105"/>
    </cofactor>
</comment>
<dbReference type="GO" id="GO:0061630">
    <property type="term" value="F:ubiquitin protein ligase activity"/>
    <property type="evidence" value="ECO:0000318"/>
    <property type="project" value="GO_Central"/>
</dbReference>
<dbReference type="PROSITE" id="PS51873">
    <property type="entry name" value="TRIAD"/>
    <property type="match status" value="1"/>
</dbReference>
<feature type="transmembrane region" description="Helical" evidence="11">
    <location>
        <begin position="230"/>
        <end position="249"/>
    </location>
</feature>
<evidence type="ECO:0000256" key="9">
    <source>
        <dbReference type="ARBA" id="ARBA00022833"/>
    </source>
</evidence>
<dbReference type="GO" id="GO:0008270">
    <property type="term" value="F:zinc ion binding"/>
    <property type="evidence" value="ECO:0007669"/>
    <property type="project" value="UniProtKB-KW"/>
</dbReference>
<dbReference type="GO" id="GO:0005737">
    <property type="term" value="C:cytoplasm"/>
    <property type="evidence" value="ECO:0000318"/>
    <property type="project" value="GO_Central"/>
</dbReference>
<dbReference type="STRING" id="4232.A0A251SD64"/>
<evidence type="ECO:0000256" key="2">
    <source>
        <dbReference type="ARBA" id="ARBA00001947"/>
    </source>
</evidence>
<comment type="catalytic activity">
    <reaction evidence="1">
        <text>[E2 ubiquitin-conjugating enzyme]-S-ubiquitinyl-L-cysteine + [acceptor protein]-L-lysine = [E2 ubiquitin-conjugating enzyme]-L-cysteine + [acceptor protein]-N(6)-ubiquitinyl-L-lysine.</text>
        <dbReference type="EC" id="2.3.2.31"/>
    </reaction>
</comment>
<keyword evidence="4" id="KW-0808">Transferase</keyword>
<dbReference type="GO" id="GO:0006511">
    <property type="term" value="P:ubiquitin-dependent protein catabolic process"/>
    <property type="evidence" value="ECO:0000318"/>
    <property type="project" value="GO_Central"/>
</dbReference>
<evidence type="ECO:0000256" key="5">
    <source>
        <dbReference type="ARBA" id="ARBA00022723"/>
    </source>
</evidence>
<dbReference type="InParanoid" id="A0A251SD64"/>
<reference evidence="13 15" key="1">
    <citation type="journal article" date="2017" name="Nature">
        <title>The sunflower genome provides insights into oil metabolism, flowering and Asterid evolution.</title>
        <authorList>
            <person name="Badouin H."/>
            <person name="Gouzy J."/>
            <person name="Grassa C.J."/>
            <person name="Murat F."/>
            <person name="Staton S.E."/>
            <person name="Cottret L."/>
            <person name="Lelandais-Briere C."/>
            <person name="Owens G.L."/>
            <person name="Carrere S."/>
            <person name="Mayjonade B."/>
            <person name="Legrand L."/>
            <person name="Gill N."/>
            <person name="Kane N.C."/>
            <person name="Bowers J.E."/>
            <person name="Hubner S."/>
            <person name="Bellec A."/>
            <person name="Berard A."/>
            <person name="Berges H."/>
            <person name="Blanchet N."/>
            <person name="Boniface M.C."/>
            <person name="Brunel D."/>
            <person name="Catrice O."/>
            <person name="Chaidir N."/>
            <person name="Claudel C."/>
            <person name="Donnadieu C."/>
            <person name="Faraut T."/>
            <person name="Fievet G."/>
            <person name="Helmstetter N."/>
            <person name="King M."/>
            <person name="Knapp S.J."/>
            <person name="Lai Z."/>
            <person name="Le Paslier M.C."/>
            <person name="Lippi Y."/>
            <person name="Lorenzon L."/>
            <person name="Mandel J.R."/>
            <person name="Marage G."/>
            <person name="Marchand G."/>
            <person name="Marquand E."/>
            <person name="Bret-Mestries E."/>
            <person name="Morien E."/>
            <person name="Nambeesan S."/>
            <person name="Nguyen T."/>
            <person name="Pegot-Espagnet P."/>
            <person name="Pouilly N."/>
            <person name="Raftis F."/>
            <person name="Sallet E."/>
            <person name="Schiex T."/>
            <person name="Thomas J."/>
            <person name="Vandecasteele C."/>
            <person name="Vares D."/>
            <person name="Vear F."/>
            <person name="Vautrin S."/>
            <person name="Crespi M."/>
            <person name="Mangin B."/>
            <person name="Burke J.M."/>
            <person name="Salse J."/>
            <person name="Munos S."/>
            <person name="Vincourt P."/>
            <person name="Rieseberg L.H."/>
            <person name="Langlade N.B."/>
        </authorList>
    </citation>
    <scope>NUCLEOTIDE SEQUENCE [LARGE SCALE GENOMIC DNA]</scope>
    <source>
        <strain evidence="15">cv. SF193</strain>
        <tissue evidence="13">Leaves</tissue>
    </source>
</reference>
<dbReference type="GO" id="GO:0031624">
    <property type="term" value="F:ubiquitin conjugating enzyme binding"/>
    <property type="evidence" value="ECO:0000318"/>
    <property type="project" value="GO_Central"/>
</dbReference>
<evidence type="ECO:0000256" key="6">
    <source>
        <dbReference type="ARBA" id="ARBA00022737"/>
    </source>
</evidence>
<dbReference type="OMA" id="WCIALCE"/>
<evidence type="ECO:0000313" key="13">
    <source>
        <dbReference type="EMBL" id="KAF5767130.1"/>
    </source>
</evidence>
<keyword evidence="11" id="KW-0812">Transmembrane</keyword>
<dbReference type="GO" id="GO:0016567">
    <property type="term" value="P:protein ubiquitination"/>
    <property type="evidence" value="ECO:0007669"/>
    <property type="project" value="UniProtKB-UniPathway"/>
</dbReference>
<dbReference type="GO" id="GO:0016874">
    <property type="term" value="F:ligase activity"/>
    <property type="evidence" value="ECO:0007669"/>
    <property type="project" value="UniProtKB-KW"/>
</dbReference>
<dbReference type="SUPFAM" id="SSF57850">
    <property type="entry name" value="RING/U-box"/>
    <property type="match status" value="3"/>
</dbReference>
<keyword evidence="11" id="KW-1133">Transmembrane helix</keyword>
<dbReference type="SMART" id="SM00647">
    <property type="entry name" value="IBR"/>
    <property type="match status" value="1"/>
</dbReference>
<dbReference type="Gene3D" id="3.30.40.10">
    <property type="entry name" value="Zinc/RING finger domain, C3HC4 (zinc finger)"/>
    <property type="match status" value="1"/>
</dbReference>
<dbReference type="EC" id="2.3.2.31" evidence="3"/>
<evidence type="ECO:0000256" key="7">
    <source>
        <dbReference type="ARBA" id="ARBA00022771"/>
    </source>
</evidence>
<keyword evidence="9" id="KW-0862">Zinc</keyword>
<feature type="domain" description="RING-type" evidence="12">
    <location>
        <begin position="29"/>
        <end position="239"/>
    </location>
</feature>
<dbReference type="InterPro" id="IPR002867">
    <property type="entry name" value="IBR_dom"/>
</dbReference>
<evidence type="ECO:0000256" key="10">
    <source>
        <dbReference type="SAM" id="MobiDB-lite"/>
    </source>
</evidence>
<evidence type="ECO:0000313" key="14">
    <source>
        <dbReference type="EMBL" id="OTF96799.1"/>
    </source>
</evidence>
<dbReference type="PANTHER" id="PTHR11685">
    <property type="entry name" value="RBR FAMILY RING FINGER AND IBR DOMAIN-CONTAINING"/>
    <property type="match status" value="1"/>
</dbReference>
<dbReference type="UniPathway" id="UPA00143"/>
<accession>A0A251SD64</accession>
<keyword evidence="11" id="KW-0472">Membrane</keyword>
<evidence type="ECO:0000313" key="15">
    <source>
        <dbReference type="Proteomes" id="UP000215914"/>
    </source>
</evidence>
<evidence type="ECO:0000259" key="12">
    <source>
        <dbReference type="PROSITE" id="PS51873"/>
    </source>
</evidence>
<evidence type="ECO:0000256" key="3">
    <source>
        <dbReference type="ARBA" id="ARBA00012251"/>
    </source>
</evidence>
<keyword evidence="5" id="KW-0479">Metal-binding</keyword>